<dbReference type="GO" id="GO:0044874">
    <property type="term" value="P:lipoprotein localization to outer membrane"/>
    <property type="evidence" value="ECO:0007669"/>
    <property type="project" value="UniProtKB-UniRule"/>
</dbReference>
<evidence type="ECO:0000256" key="7">
    <source>
        <dbReference type="ARBA" id="ARBA00022764"/>
    </source>
</evidence>
<dbReference type="GO" id="GO:0042953">
    <property type="term" value="P:lipoprotein transport"/>
    <property type="evidence" value="ECO:0007669"/>
    <property type="project" value="InterPro"/>
</dbReference>
<dbReference type="CDD" id="cd16325">
    <property type="entry name" value="LolA"/>
    <property type="match status" value="1"/>
</dbReference>
<dbReference type="SUPFAM" id="SSF89392">
    <property type="entry name" value="Prokaryotic lipoproteins and lipoprotein localization factors"/>
    <property type="match status" value="1"/>
</dbReference>
<dbReference type="Gene3D" id="2.50.20.10">
    <property type="entry name" value="Lipoprotein localisation LolA/LolB/LppX"/>
    <property type="match status" value="1"/>
</dbReference>
<dbReference type="HAMAP" id="MF_00240">
    <property type="entry name" value="LolA"/>
    <property type="match status" value="1"/>
</dbReference>
<dbReference type="InterPro" id="IPR004564">
    <property type="entry name" value="OM_lipoprot_carrier_LolA-like"/>
</dbReference>
<evidence type="ECO:0000313" key="11">
    <source>
        <dbReference type="EMBL" id="PTD97468.1"/>
    </source>
</evidence>
<keyword evidence="5 10" id="KW-0813">Transport</keyword>
<proteinExistence type="inferred from homology"/>
<reference evidence="11 12" key="2">
    <citation type="submission" date="2018-04" db="EMBL/GenBank/DDBJ databases">
        <title>Thauera lacus sp. nov., isolated from an saline lake in Inner Mongolia, China.</title>
        <authorList>
            <person name="Liang Q.-Y."/>
        </authorList>
    </citation>
    <scope>NUCLEOTIDE SEQUENCE [LARGE SCALE GENOMIC DNA]</scope>
    <source>
        <strain evidence="11 12">D20</strain>
    </source>
</reference>
<sequence>MALLSAVAVSTAWAGDGVAQLRQFVAATPAAEGEFEQVVHSASGRRPQHAAGSFAFARPGLFRWVYEQPYRQLLVGDGERLWSWDVDLAQVTVRALGDALGSTPAAVLVGGSDIDSAFELAEGGQSEGLSWVVARPRQADSGFESMRLGLSGGQLRRMEMRDSFGQNTVIVFTRLQVVEAVDKSLFRFTPPPGVDVIGQ</sequence>
<dbReference type="PANTHER" id="PTHR35869">
    <property type="entry name" value="OUTER-MEMBRANE LIPOPROTEIN CARRIER PROTEIN"/>
    <property type="match status" value="1"/>
</dbReference>
<organism evidence="11 12">
    <name type="scientific">Pseudothauera lacus</name>
    <dbReference type="NCBI Taxonomy" id="2136175"/>
    <lineage>
        <taxon>Bacteria</taxon>
        <taxon>Pseudomonadati</taxon>
        <taxon>Pseudomonadota</taxon>
        <taxon>Betaproteobacteria</taxon>
        <taxon>Rhodocyclales</taxon>
        <taxon>Zoogloeaceae</taxon>
        <taxon>Pseudothauera</taxon>
    </lineage>
</organism>
<evidence type="ECO:0000256" key="5">
    <source>
        <dbReference type="ARBA" id="ARBA00022448"/>
    </source>
</evidence>
<dbReference type="InterPro" id="IPR018323">
    <property type="entry name" value="OM_lipoprot_carrier_LolA_Pbac"/>
</dbReference>
<evidence type="ECO:0000256" key="3">
    <source>
        <dbReference type="ARBA" id="ARBA00011245"/>
    </source>
</evidence>
<dbReference type="InterPro" id="IPR029046">
    <property type="entry name" value="LolA/LolB/LppX"/>
</dbReference>
<keyword evidence="8 10" id="KW-0653">Protein transport</keyword>
<evidence type="ECO:0000256" key="8">
    <source>
        <dbReference type="ARBA" id="ARBA00022927"/>
    </source>
</evidence>
<keyword evidence="7 10" id="KW-0574">Periplasm</keyword>
<comment type="subunit">
    <text evidence="3 10">Monomer.</text>
</comment>
<dbReference type="Pfam" id="PF03548">
    <property type="entry name" value="LolA"/>
    <property type="match status" value="1"/>
</dbReference>
<comment type="similarity">
    <text evidence="2 10">Belongs to the LolA family.</text>
</comment>
<evidence type="ECO:0000256" key="10">
    <source>
        <dbReference type="HAMAP-Rule" id="MF_00240"/>
    </source>
</evidence>
<dbReference type="AlphaFoldDB" id="A0A2T4II72"/>
<dbReference type="PANTHER" id="PTHR35869:SF1">
    <property type="entry name" value="OUTER-MEMBRANE LIPOPROTEIN CARRIER PROTEIN"/>
    <property type="match status" value="1"/>
</dbReference>
<evidence type="ECO:0000256" key="9">
    <source>
        <dbReference type="ARBA" id="ARBA00023186"/>
    </source>
</evidence>
<gene>
    <name evidence="10 11" type="primary">lolA</name>
    <name evidence="11" type="ORF">C8261_04325</name>
</gene>
<accession>A0A2T4II72</accession>
<evidence type="ECO:0000256" key="1">
    <source>
        <dbReference type="ARBA" id="ARBA00004418"/>
    </source>
</evidence>
<keyword evidence="12" id="KW-1185">Reference proteome</keyword>
<dbReference type="Proteomes" id="UP000241193">
    <property type="component" value="Unassembled WGS sequence"/>
</dbReference>
<reference evidence="11 12" key="1">
    <citation type="submission" date="2018-03" db="EMBL/GenBank/DDBJ databases">
        <authorList>
            <person name="Keele B.F."/>
        </authorList>
    </citation>
    <scope>NUCLEOTIDE SEQUENCE [LARGE SCALE GENOMIC DNA]</scope>
    <source>
        <strain evidence="11 12">D20</strain>
    </source>
</reference>
<keyword evidence="9 10" id="KW-0143">Chaperone</keyword>
<name>A0A2T4II72_9RHOO</name>
<evidence type="ECO:0000313" key="12">
    <source>
        <dbReference type="Proteomes" id="UP000241193"/>
    </source>
</evidence>
<comment type="subcellular location">
    <subcellularLocation>
        <location evidence="1 10">Periplasm</location>
    </subcellularLocation>
</comment>
<evidence type="ECO:0000256" key="6">
    <source>
        <dbReference type="ARBA" id="ARBA00022729"/>
    </source>
</evidence>
<dbReference type="GO" id="GO:0042597">
    <property type="term" value="C:periplasmic space"/>
    <property type="evidence" value="ECO:0007669"/>
    <property type="project" value="UniProtKB-SubCell"/>
</dbReference>
<comment type="caution">
    <text evidence="11">The sequence shown here is derived from an EMBL/GenBank/DDBJ whole genome shotgun (WGS) entry which is preliminary data.</text>
</comment>
<keyword evidence="11" id="KW-0449">Lipoprotein</keyword>
<evidence type="ECO:0000256" key="4">
    <source>
        <dbReference type="ARBA" id="ARBA00014035"/>
    </source>
</evidence>
<comment type="function">
    <text evidence="10">Participates in the translocation of lipoproteins from the inner membrane to the outer membrane. Only forms a complex with a lipoprotein if the residue after the N-terminal Cys is not an aspartate (The Asp acts as a targeting signal to indicate that the lipoprotein should stay in the inner membrane).</text>
</comment>
<evidence type="ECO:0000256" key="2">
    <source>
        <dbReference type="ARBA" id="ARBA00007615"/>
    </source>
</evidence>
<dbReference type="NCBIfam" id="TIGR00547">
    <property type="entry name" value="lolA"/>
    <property type="match status" value="1"/>
</dbReference>
<dbReference type="OrthoDB" id="9787361at2"/>
<dbReference type="EMBL" id="PZKC01000003">
    <property type="protein sequence ID" value="PTD97468.1"/>
    <property type="molecule type" value="Genomic_DNA"/>
</dbReference>
<keyword evidence="6" id="KW-0732">Signal</keyword>
<protein>
    <recommendedName>
        <fullName evidence="4 10">Outer-membrane lipoprotein carrier protein</fullName>
    </recommendedName>
</protein>